<comment type="caution">
    <text evidence="5">The sequence shown here is derived from an EMBL/GenBank/DDBJ whole genome shotgun (WGS) entry which is preliminary data.</text>
</comment>
<feature type="domain" description="S-adenosyl-l-methionine hydroxide adenosyltransferase C-terminal" evidence="4">
    <location>
        <begin position="174"/>
        <end position="260"/>
    </location>
</feature>
<evidence type="ECO:0000256" key="1">
    <source>
        <dbReference type="ARBA" id="ARBA00022691"/>
    </source>
</evidence>
<dbReference type="PANTHER" id="PTHR35092">
    <property type="entry name" value="CHLORINASE MJ1651"/>
    <property type="match status" value="1"/>
</dbReference>
<accession>A0A0F9NH42</accession>
<comment type="similarity">
    <text evidence="2">Belongs to the SAM hydrolase / SAM-dependent halogenase family.</text>
</comment>
<proteinExistence type="inferred from homology"/>
<evidence type="ECO:0000259" key="4">
    <source>
        <dbReference type="Pfam" id="PF20257"/>
    </source>
</evidence>
<dbReference type="EMBL" id="LAZR01004155">
    <property type="protein sequence ID" value="KKN11257.1"/>
    <property type="molecule type" value="Genomic_DNA"/>
</dbReference>
<evidence type="ECO:0000259" key="3">
    <source>
        <dbReference type="Pfam" id="PF01887"/>
    </source>
</evidence>
<feature type="domain" description="S-adenosyl-l-methionine hydroxide adenosyltransferase N-terminal" evidence="3">
    <location>
        <begin position="3"/>
        <end position="148"/>
    </location>
</feature>
<dbReference type="SUPFAM" id="SSF101852">
    <property type="entry name" value="Bacterial fluorinating enzyme, C-terminal domain"/>
    <property type="match status" value="1"/>
</dbReference>
<dbReference type="InterPro" id="IPR046470">
    <property type="entry name" value="SAM_HAT_C"/>
</dbReference>
<gene>
    <name evidence="5" type="ORF">LCGC14_1028340</name>
</gene>
<dbReference type="PANTHER" id="PTHR35092:SF1">
    <property type="entry name" value="CHLORINASE MJ1651"/>
    <property type="match status" value="1"/>
</dbReference>
<dbReference type="Pfam" id="PF01887">
    <property type="entry name" value="SAM_HAT_N"/>
    <property type="match status" value="1"/>
</dbReference>
<organism evidence="5">
    <name type="scientific">marine sediment metagenome</name>
    <dbReference type="NCBI Taxonomy" id="412755"/>
    <lineage>
        <taxon>unclassified sequences</taxon>
        <taxon>metagenomes</taxon>
        <taxon>ecological metagenomes</taxon>
    </lineage>
</organism>
<protein>
    <recommendedName>
        <fullName evidence="6">SAM-dependent chlorinase/fluorinase</fullName>
    </recommendedName>
</protein>
<evidence type="ECO:0008006" key="6">
    <source>
        <dbReference type="Google" id="ProtNLM"/>
    </source>
</evidence>
<dbReference type="Gene3D" id="3.40.50.10790">
    <property type="entry name" value="S-adenosyl-l-methionine hydroxide adenosyltransferase, N-terminal"/>
    <property type="match status" value="1"/>
</dbReference>
<evidence type="ECO:0000313" key="5">
    <source>
        <dbReference type="EMBL" id="KKN11257.1"/>
    </source>
</evidence>
<dbReference type="InterPro" id="IPR023228">
    <property type="entry name" value="SAM_OH_AdoTrfase_N_sf"/>
</dbReference>
<sequence length="263" mass="28762">MLITFLSDFGTKDEWVSSCKGIIKSIAEQSEIIDITHDIESFNVVVGAMILSRASSNYKPCVHLAIVDPGVGTRRDPIAIETETGHIFVGPDNGLLTLAAENFGIKNVVKITNEKVFNKPVSTTFHARDIFAPAAAYLSLGKPLSYLGEVRDKNTIKTLAISFASFKQKVLEAQVIEVDKFGSLRLNIQKEEFQRYIKPAQSVHLKSKYFETSAPYVEAFGDIKAGEIGLIIDSSDLATIFVNRANASTKLGLKTGSKITVAF</sequence>
<name>A0A0F9NH42_9ZZZZ</name>
<dbReference type="PIRSF" id="PIRSF006779">
    <property type="entry name" value="UCP006779"/>
    <property type="match status" value="1"/>
</dbReference>
<reference evidence="5" key="1">
    <citation type="journal article" date="2015" name="Nature">
        <title>Complex archaea that bridge the gap between prokaryotes and eukaryotes.</title>
        <authorList>
            <person name="Spang A."/>
            <person name="Saw J.H."/>
            <person name="Jorgensen S.L."/>
            <person name="Zaremba-Niedzwiedzka K."/>
            <person name="Martijn J."/>
            <person name="Lind A.E."/>
            <person name="van Eijk R."/>
            <person name="Schleper C."/>
            <person name="Guy L."/>
            <person name="Ettema T.J."/>
        </authorList>
    </citation>
    <scope>NUCLEOTIDE SEQUENCE</scope>
</reference>
<dbReference type="Gene3D" id="2.40.30.90">
    <property type="entry name" value="Bacterial fluorinating enzyme like"/>
    <property type="match status" value="1"/>
</dbReference>
<evidence type="ECO:0000256" key="2">
    <source>
        <dbReference type="ARBA" id="ARBA00024035"/>
    </source>
</evidence>
<dbReference type="InterPro" id="IPR002747">
    <property type="entry name" value="SAM_OH_AdoTrfase"/>
</dbReference>
<dbReference type="InterPro" id="IPR023227">
    <property type="entry name" value="SAM_OH_AdoTrfase_C_sf"/>
</dbReference>
<dbReference type="AlphaFoldDB" id="A0A0F9NH42"/>
<dbReference type="InterPro" id="IPR046469">
    <property type="entry name" value="SAM_HAT_N"/>
</dbReference>
<dbReference type="Pfam" id="PF20257">
    <property type="entry name" value="SAM_HAT_C"/>
    <property type="match status" value="1"/>
</dbReference>
<keyword evidence="1" id="KW-0949">S-adenosyl-L-methionine</keyword>
<dbReference type="SUPFAM" id="SSF102522">
    <property type="entry name" value="Bacterial fluorinating enzyme, N-terminal domain"/>
    <property type="match status" value="1"/>
</dbReference>